<dbReference type="Proteomes" id="UP000016923">
    <property type="component" value="Unassembled WGS sequence"/>
</dbReference>
<organism evidence="2 3">
    <name type="scientific">Ophiostoma piceae (strain UAMH 11346)</name>
    <name type="common">Sap stain fungus</name>
    <dbReference type="NCBI Taxonomy" id="1262450"/>
    <lineage>
        <taxon>Eukaryota</taxon>
        <taxon>Fungi</taxon>
        <taxon>Dikarya</taxon>
        <taxon>Ascomycota</taxon>
        <taxon>Pezizomycotina</taxon>
        <taxon>Sordariomycetes</taxon>
        <taxon>Sordariomycetidae</taxon>
        <taxon>Ophiostomatales</taxon>
        <taxon>Ophiostomataceae</taxon>
        <taxon>Ophiostoma</taxon>
    </lineage>
</organism>
<accession>S3BNI0</accession>
<dbReference type="Pfam" id="PF08316">
    <property type="entry name" value="Pal1"/>
    <property type="match status" value="1"/>
</dbReference>
<dbReference type="AlphaFoldDB" id="S3BNI0"/>
<dbReference type="HOGENOM" id="CLU_025891_1_0_1"/>
<evidence type="ECO:0000313" key="2">
    <source>
        <dbReference type="EMBL" id="EPE02749.1"/>
    </source>
</evidence>
<dbReference type="PANTHER" id="PTHR28307:SF2">
    <property type="entry name" value="PROTEIN PAL1"/>
    <property type="match status" value="1"/>
</dbReference>
<dbReference type="GO" id="GO:0005737">
    <property type="term" value="C:cytoplasm"/>
    <property type="evidence" value="ECO:0007669"/>
    <property type="project" value="TreeGrafter"/>
</dbReference>
<feature type="region of interest" description="Disordered" evidence="1">
    <location>
        <begin position="409"/>
        <end position="452"/>
    </location>
</feature>
<feature type="compositionally biased region" description="Polar residues" evidence="1">
    <location>
        <begin position="569"/>
        <end position="582"/>
    </location>
</feature>
<name>S3BNI0_OPHP1</name>
<sequence length="680" mass="73525">MYRVIAQHLCGRVSTRWIRTGIVQVTPHLRTARRNFQGSSRIPICLKRHCQGFNHPPSGRATLKVSLISPSARLCRCLLSPFLSTSPIFCFGRSLLSVSSLVSSVFFVSPQLGVPLIITSCRLELFKIVRRRRTLLSSILPTPCLLVASYSHSFFTIIGSREQQLASNNPFRRAVSPAVPSPTSPFLDPVPSSNNGRPVSRNPFLDPANDRPAEGSNNDLLISIDDMSTNSKGASTSIDDIFNSLSVDNKPMSPLTNPAAVGSAVSGDSRPPRLVGAPPPGSGRGRGAPPPRRGKNMPPQVSGNHRPSHSQETSGKSRQGSGTRELGVGGSSADASRRPSHSRPRRNSESSIAPTDSASKSAARDVRKREQSDRERSGSARPRRRNDIIDQMDASSIFGTVFHHDGPFDALNAHRNRKGSRRAPMQAFPKDSLNNSLGGSGPLNARPDHRTFMGQGEDEAFQEFSGRQVVPQSTDKLPAVPRVGVFDPLQRSSVLHGDQSLGLGTSTFLEGTPATRTAIQRREVEKEKDVLENPLQRKKSLAQRFRSINRAPRDPNAARAFSSDGGPGPSQSANGRYNTEASPSDEFDTKRGEDILSVRRKNSSGFQSPPSPPRGAPLERRSTTDGMDESTPVKIPSSRPPIPVETSQPKPSGGLLSRVKSLKGGRRPAPPPPPPIVKDS</sequence>
<reference evidence="2 3" key="1">
    <citation type="journal article" date="2013" name="BMC Genomics">
        <title>The genome and transcriptome of the pine saprophyte Ophiostoma piceae, and a comparison with the bark beetle-associated pine pathogen Grosmannia clavigera.</title>
        <authorList>
            <person name="Haridas S."/>
            <person name="Wang Y."/>
            <person name="Lim L."/>
            <person name="Massoumi Alamouti S."/>
            <person name="Jackman S."/>
            <person name="Docking R."/>
            <person name="Robertson G."/>
            <person name="Birol I."/>
            <person name="Bohlmann J."/>
            <person name="Breuil C."/>
        </authorList>
    </citation>
    <scope>NUCLEOTIDE SEQUENCE [LARGE SCALE GENOMIC DNA]</scope>
    <source>
        <strain evidence="2 3">UAMH 11346</strain>
    </source>
</reference>
<dbReference type="EMBL" id="KE148174">
    <property type="protein sequence ID" value="EPE02749.1"/>
    <property type="molecule type" value="Genomic_DNA"/>
</dbReference>
<feature type="compositionally biased region" description="Polar residues" evidence="1">
    <location>
        <begin position="299"/>
        <end position="322"/>
    </location>
</feature>
<feature type="compositionally biased region" description="Pro residues" evidence="1">
    <location>
        <begin position="668"/>
        <end position="680"/>
    </location>
</feature>
<dbReference type="InterPro" id="IPR013226">
    <property type="entry name" value="Pal1"/>
</dbReference>
<feature type="region of interest" description="Disordered" evidence="1">
    <location>
        <begin position="521"/>
        <end position="680"/>
    </location>
</feature>
<proteinExistence type="predicted"/>
<dbReference type="OMA" id="GPSMIHH"/>
<feature type="compositionally biased region" description="Basic and acidic residues" evidence="1">
    <location>
        <begin position="587"/>
        <end position="597"/>
    </location>
</feature>
<dbReference type="eggNOG" id="ENOG502QPHY">
    <property type="taxonomic scope" value="Eukaryota"/>
</dbReference>
<feature type="region of interest" description="Disordered" evidence="1">
    <location>
        <begin position="173"/>
        <end position="219"/>
    </location>
</feature>
<dbReference type="PANTHER" id="PTHR28307">
    <property type="entry name" value="PROTEIN PAL1"/>
    <property type="match status" value="1"/>
</dbReference>
<dbReference type="VEuPathDB" id="FungiDB:F503_08512"/>
<protein>
    <submittedName>
        <fullName evidence="2">Pal1 cell morphology protein</fullName>
    </submittedName>
</protein>
<dbReference type="STRING" id="1262450.S3BNI0"/>
<evidence type="ECO:0000313" key="3">
    <source>
        <dbReference type="Proteomes" id="UP000016923"/>
    </source>
</evidence>
<dbReference type="OrthoDB" id="5352132at2759"/>
<feature type="compositionally biased region" description="Basic and acidic residues" evidence="1">
    <location>
        <begin position="521"/>
        <end position="531"/>
    </location>
</feature>
<evidence type="ECO:0000256" key="1">
    <source>
        <dbReference type="SAM" id="MobiDB-lite"/>
    </source>
</evidence>
<keyword evidence="3" id="KW-1185">Reference proteome</keyword>
<feature type="region of interest" description="Disordered" evidence="1">
    <location>
        <begin position="253"/>
        <end position="389"/>
    </location>
</feature>
<gene>
    <name evidence="2" type="ORF">F503_08512</name>
</gene>
<feature type="compositionally biased region" description="Basic and acidic residues" evidence="1">
    <location>
        <begin position="362"/>
        <end position="378"/>
    </location>
</feature>